<protein>
    <recommendedName>
        <fullName evidence="6">DUF4974 domain-containing protein</fullName>
    </recommendedName>
</protein>
<comment type="caution">
    <text evidence="4">The sequence shown here is derived from an EMBL/GenBank/DDBJ whole genome shotgun (WGS) entry which is preliminary data.</text>
</comment>
<dbReference type="GO" id="GO:0016989">
    <property type="term" value="F:sigma factor antagonist activity"/>
    <property type="evidence" value="ECO:0007669"/>
    <property type="project" value="TreeGrafter"/>
</dbReference>
<feature type="transmembrane region" description="Helical" evidence="1">
    <location>
        <begin position="53"/>
        <end position="71"/>
    </location>
</feature>
<evidence type="ECO:0000313" key="4">
    <source>
        <dbReference type="EMBL" id="KMM33210.1"/>
    </source>
</evidence>
<evidence type="ECO:0008006" key="6">
    <source>
        <dbReference type="Google" id="ProtNLM"/>
    </source>
</evidence>
<gene>
    <name evidence="4" type="ORF">ACM15_13305</name>
</gene>
<dbReference type="PANTHER" id="PTHR30273">
    <property type="entry name" value="PERIPLASMIC SIGNAL SENSOR AND SIGMA FACTOR ACTIVATOR FECR-RELATED"/>
    <property type="match status" value="1"/>
</dbReference>
<dbReference type="Gene3D" id="2.60.120.1440">
    <property type="match status" value="1"/>
</dbReference>
<evidence type="ECO:0000259" key="3">
    <source>
        <dbReference type="Pfam" id="PF16344"/>
    </source>
</evidence>
<proteinExistence type="predicted"/>
<dbReference type="Proteomes" id="UP000036166">
    <property type="component" value="Unassembled WGS sequence"/>
</dbReference>
<evidence type="ECO:0000256" key="1">
    <source>
        <dbReference type="SAM" id="Phobius"/>
    </source>
</evidence>
<sequence>MEENYKQFQRVTDRLITYLRFRDNERKQGEDEVWEKIEKGLVSKKVFSLKRRIYMGITAVAAVVIFLFFLIEYKQPGNSDSLDKYVALLEEPVLDSSQIQVYLSSQDKITVEEKTASVTYSSKGSVLINEEKQEADSLDVVEQEYNQIVVPKGKYTHLTLSDGSTVHINSGTRVVYPRVFSGNHREIYVEGEVCLNVTKNEKLPFVVKTTSFDVEVLGTTFNVSAYKNDRNNEVVLVNGSVRLSDRNKNKIELKPDQLAAINNGKIGAVKKVEAVDYIAWTDGLLILQSEPLSNVFKKLERFYGVTIDVSPEASQLKMRGKVDLKQSLDDLIILISSTAPIVWAKTDTGYSIHKKER</sequence>
<accession>A0A0J6CJ37</accession>
<dbReference type="InterPro" id="IPR012373">
    <property type="entry name" value="Ferrdict_sens_TM"/>
</dbReference>
<keyword evidence="1" id="KW-0472">Membrane</keyword>
<dbReference type="AlphaFoldDB" id="A0A0J6CJ37"/>
<dbReference type="InterPro" id="IPR006860">
    <property type="entry name" value="FecR"/>
</dbReference>
<keyword evidence="1" id="KW-1133">Transmembrane helix</keyword>
<dbReference type="Gene3D" id="3.55.50.30">
    <property type="match status" value="1"/>
</dbReference>
<feature type="domain" description="Protein FecR C-terminal" evidence="3">
    <location>
        <begin position="285"/>
        <end position="345"/>
    </location>
</feature>
<organism evidence="4 5">
    <name type="scientific">Parabacteroides goldsteinii</name>
    <dbReference type="NCBI Taxonomy" id="328812"/>
    <lineage>
        <taxon>Bacteria</taxon>
        <taxon>Pseudomonadati</taxon>
        <taxon>Bacteroidota</taxon>
        <taxon>Bacteroidia</taxon>
        <taxon>Bacteroidales</taxon>
        <taxon>Tannerellaceae</taxon>
        <taxon>Parabacteroides</taxon>
    </lineage>
</organism>
<dbReference type="PANTHER" id="PTHR30273:SF2">
    <property type="entry name" value="PROTEIN FECR"/>
    <property type="match status" value="1"/>
</dbReference>
<name>A0A0J6CJ37_9BACT</name>
<dbReference type="Pfam" id="PF16344">
    <property type="entry name" value="FecR_C"/>
    <property type="match status" value="1"/>
</dbReference>
<dbReference type="InterPro" id="IPR032508">
    <property type="entry name" value="FecR_C"/>
</dbReference>
<dbReference type="PATRIC" id="fig|328812.4.peg.3474"/>
<dbReference type="RefSeq" id="WP_048315780.1">
    <property type="nucleotide sequence ID" value="NZ_LFJV01000041.1"/>
</dbReference>
<evidence type="ECO:0000259" key="2">
    <source>
        <dbReference type="Pfam" id="PF04773"/>
    </source>
</evidence>
<feature type="domain" description="FecR protein" evidence="2">
    <location>
        <begin position="147"/>
        <end position="242"/>
    </location>
</feature>
<keyword evidence="1" id="KW-0812">Transmembrane</keyword>
<dbReference type="Pfam" id="PF04773">
    <property type="entry name" value="FecR"/>
    <property type="match status" value="1"/>
</dbReference>
<reference evidence="4 5" key="1">
    <citation type="submission" date="2015-06" db="EMBL/GenBank/DDBJ databases">
        <title>Draft Genome Sequence of Parabacteroides goldsteinii with Putative Novel Metallo-Beta-Lactamases Isolated from a Blood Culture from a Human Patient.</title>
        <authorList>
            <person name="Krogh T.J."/>
            <person name="Agergaard C.N."/>
            <person name="Moller-Jensen J."/>
            <person name="Justesen U.S."/>
        </authorList>
    </citation>
    <scope>NUCLEOTIDE SEQUENCE [LARGE SCALE GENOMIC DNA]</scope>
    <source>
        <strain evidence="4 5">910340</strain>
    </source>
</reference>
<dbReference type="EMBL" id="LFJV01000041">
    <property type="protein sequence ID" value="KMM33210.1"/>
    <property type="molecule type" value="Genomic_DNA"/>
</dbReference>
<evidence type="ECO:0000313" key="5">
    <source>
        <dbReference type="Proteomes" id="UP000036166"/>
    </source>
</evidence>